<evidence type="ECO:0000256" key="1">
    <source>
        <dbReference type="SAM" id="MobiDB-lite"/>
    </source>
</evidence>
<dbReference type="Proteomes" id="UP000467130">
    <property type="component" value="Chromosome"/>
</dbReference>
<keyword evidence="4" id="KW-1185">Reference proteome</keyword>
<evidence type="ECO:0000259" key="2">
    <source>
        <dbReference type="Pfam" id="PF12728"/>
    </source>
</evidence>
<reference evidence="3 4" key="1">
    <citation type="journal article" date="2019" name="Emerg. Microbes Infect.">
        <title>Comprehensive subspecies identification of 175 nontuberculous mycobacteria species based on 7547 genomic profiles.</title>
        <authorList>
            <person name="Matsumoto Y."/>
            <person name="Kinjo T."/>
            <person name="Motooka D."/>
            <person name="Nabeya D."/>
            <person name="Jung N."/>
            <person name="Uechi K."/>
            <person name="Horii T."/>
            <person name="Iida T."/>
            <person name="Fujita J."/>
            <person name="Nakamura S."/>
        </authorList>
    </citation>
    <scope>NUCLEOTIDE SEQUENCE [LARGE SCALE GENOMIC DNA]</scope>
    <source>
        <strain evidence="3 4">JCM 17783</strain>
    </source>
</reference>
<dbReference type="InterPro" id="IPR041657">
    <property type="entry name" value="HTH_17"/>
</dbReference>
<dbReference type="InterPro" id="IPR010093">
    <property type="entry name" value="SinI_DNA-bd"/>
</dbReference>
<feature type="domain" description="Helix-turn-helix" evidence="2">
    <location>
        <begin position="5"/>
        <end position="54"/>
    </location>
</feature>
<dbReference type="GO" id="GO:0003677">
    <property type="term" value="F:DNA binding"/>
    <property type="evidence" value="ECO:0007669"/>
    <property type="project" value="InterPro"/>
</dbReference>
<name>A0A7I7Q5H8_9MYCO</name>
<dbReference type="NCBIfam" id="TIGR01764">
    <property type="entry name" value="excise"/>
    <property type="match status" value="1"/>
</dbReference>
<evidence type="ECO:0000313" key="4">
    <source>
        <dbReference type="Proteomes" id="UP000467130"/>
    </source>
</evidence>
<dbReference type="EMBL" id="AP022587">
    <property type="protein sequence ID" value="BBY21297.1"/>
    <property type="molecule type" value="Genomic_DNA"/>
</dbReference>
<accession>A0A7I7Q5H8</accession>
<dbReference type="AlphaFoldDB" id="A0A7I7Q5H8"/>
<dbReference type="RefSeq" id="WP_163789298.1">
    <property type="nucleotide sequence ID" value="NZ_AP022587.1"/>
</dbReference>
<protein>
    <recommendedName>
        <fullName evidence="2">Helix-turn-helix domain-containing protein</fullName>
    </recommendedName>
</protein>
<sequence length="159" mass="17915">MSRRYISIPEAAEYLGISTKFVRKLIMEGKIKGYRIGSYARHRTLRVDLDEIDEKLMQPIGFYWNDPFAMPRKREGRQVPDRSNAVKRVEESAAVKKIAQRSSRPPKRYCKCGHTDAGHGLKTTIAPGTINPPKIGACWTCGCKQFVEDAGGRTKEGSQ</sequence>
<gene>
    <name evidence="3" type="ORF">MSTO_15020</name>
</gene>
<evidence type="ECO:0000313" key="3">
    <source>
        <dbReference type="EMBL" id="BBY21297.1"/>
    </source>
</evidence>
<organism evidence="3 4">
    <name type="scientific">Mycobacterium stomatepiae</name>
    <dbReference type="NCBI Taxonomy" id="470076"/>
    <lineage>
        <taxon>Bacteria</taxon>
        <taxon>Bacillati</taxon>
        <taxon>Actinomycetota</taxon>
        <taxon>Actinomycetes</taxon>
        <taxon>Mycobacteriales</taxon>
        <taxon>Mycobacteriaceae</taxon>
        <taxon>Mycobacterium</taxon>
        <taxon>Mycobacterium simiae complex</taxon>
    </lineage>
</organism>
<dbReference type="KEGG" id="msto:MSTO_15020"/>
<dbReference type="Pfam" id="PF12728">
    <property type="entry name" value="HTH_17"/>
    <property type="match status" value="1"/>
</dbReference>
<proteinExistence type="predicted"/>
<feature type="region of interest" description="Disordered" evidence="1">
    <location>
        <begin position="74"/>
        <end position="106"/>
    </location>
</feature>